<dbReference type="GO" id="GO:0003676">
    <property type="term" value="F:nucleic acid binding"/>
    <property type="evidence" value="ECO:0007669"/>
    <property type="project" value="InterPro"/>
</dbReference>
<feature type="region of interest" description="Disordered" evidence="1">
    <location>
        <begin position="155"/>
        <end position="204"/>
    </location>
</feature>
<feature type="compositionally biased region" description="Polar residues" evidence="1">
    <location>
        <begin position="155"/>
        <end position="192"/>
    </location>
</feature>
<dbReference type="OrthoDB" id="3180615at2"/>
<dbReference type="Proteomes" id="UP000287609">
    <property type="component" value="Unassembled WGS sequence"/>
</dbReference>
<dbReference type="AlphaFoldDB" id="A0A430FRW0"/>
<keyword evidence="3" id="KW-1185">Reference proteome</keyword>
<sequence length="445" mass="49519">MSARTQINEAWLQEALDDVDQWRDVMPNDANHKRISWDQIAALDVNHGLGQFPMEQPIEVDADAAAQALGADYAMRERIEALLKQSTSAFMCDFERAISSFRLPRALAYLNRRLNDEIGILHAQVQAAHEQNNSSEAAAAANAAVLPVAAADNSDATKTHAAQQGSAQADNAQQGSTSAGATSQQNTTTAHSSAKRSSDSDWRNAYLPGRDVDTVMGIDIETTGINAWRDYIIDVGFEMINLQSDSPAEHEQYNIYTESSYSPRHAYDQARLPFGVPPLAAQLGNPFILDLTGIDVTKRADAQYRPFDEWDSAQKSLLERLERQPYVAHNATFEHKFFMFNIAGYAEAYRNGHITIIDTLPMSRQWDEGSQPSEEHPMGDNRLEAYAQRMGALPEDLGERHLGLEDAHIMLEAMRTHLHQLKEHNAGPFGPRGRRGVGGKHCRRR</sequence>
<organism evidence="2 3">
    <name type="scientific">Bifidobacterium dolichotidis</name>
    <dbReference type="NCBI Taxonomy" id="2306976"/>
    <lineage>
        <taxon>Bacteria</taxon>
        <taxon>Bacillati</taxon>
        <taxon>Actinomycetota</taxon>
        <taxon>Actinomycetes</taxon>
        <taxon>Bifidobacteriales</taxon>
        <taxon>Bifidobacteriaceae</taxon>
        <taxon>Bifidobacterium</taxon>
    </lineage>
</organism>
<dbReference type="InterPro" id="IPR036397">
    <property type="entry name" value="RNaseH_sf"/>
</dbReference>
<dbReference type="EMBL" id="QXGM01000001">
    <property type="protein sequence ID" value="RSX55585.1"/>
    <property type="molecule type" value="Genomic_DNA"/>
</dbReference>
<gene>
    <name evidence="2" type="ORF">D2E26_0148</name>
</gene>
<dbReference type="RefSeq" id="WP_125962807.1">
    <property type="nucleotide sequence ID" value="NZ_QXGM01000001.1"/>
</dbReference>
<accession>A0A430FRW0</accession>
<reference evidence="2 3" key="1">
    <citation type="submission" date="2018-09" db="EMBL/GenBank/DDBJ databases">
        <title>Characterization of the phylogenetic diversity of five novel species belonging to the genus Bifidobacterium.</title>
        <authorList>
            <person name="Lugli G.A."/>
            <person name="Duranti S."/>
            <person name="Milani C."/>
        </authorList>
    </citation>
    <scope>NUCLEOTIDE SEQUENCE [LARGE SCALE GENOMIC DNA]</scope>
    <source>
        <strain evidence="2 3">2036B</strain>
    </source>
</reference>
<feature type="region of interest" description="Disordered" evidence="1">
    <location>
        <begin position="423"/>
        <end position="445"/>
    </location>
</feature>
<dbReference type="SUPFAM" id="SSF53098">
    <property type="entry name" value="Ribonuclease H-like"/>
    <property type="match status" value="1"/>
</dbReference>
<name>A0A430FRW0_9BIFI</name>
<evidence type="ECO:0000313" key="3">
    <source>
        <dbReference type="Proteomes" id="UP000287609"/>
    </source>
</evidence>
<comment type="caution">
    <text evidence="2">The sequence shown here is derived from an EMBL/GenBank/DDBJ whole genome shotgun (WGS) entry which is preliminary data.</text>
</comment>
<proteinExistence type="predicted"/>
<dbReference type="InterPro" id="IPR012337">
    <property type="entry name" value="RNaseH-like_sf"/>
</dbReference>
<dbReference type="Gene3D" id="3.30.420.10">
    <property type="entry name" value="Ribonuclease H-like superfamily/Ribonuclease H"/>
    <property type="match status" value="1"/>
</dbReference>
<feature type="compositionally biased region" description="Basic residues" evidence="1">
    <location>
        <begin position="432"/>
        <end position="445"/>
    </location>
</feature>
<evidence type="ECO:0000256" key="1">
    <source>
        <dbReference type="SAM" id="MobiDB-lite"/>
    </source>
</evidence>
<evidence type="ECO:0000313" key="2">
    <source>
        <dbReference type="EMBL" id="RSX55585.1"/>
    </source>
</evidence>
<protein>
    <submittedName>
        <fullName evidence="2">DNA polymerase III subunit epsilon</fullName>
    </submittedName>
</protein>